<sequence>MSAVDAKHLWEFDHPYYCSQGCYYTKGTDWEEVHRDWETWADFAESWGDSDEDYNLLFRWDWKRSDPDHYAFERTEDPAFEMPADHLELFYMLQRKAKPFSHIITVTETDEPAVREWLTKKAEHMRKVWEPLLNAGCAA</sequence>
<proteinExistence type="predicted"/>
<accession>A0A3A5MG27</accession>
<organism evidence="1 2">
    <name type="scientific">Cryobacterium melibiosiphilum</name>
    <dbReference type="NCBI Taxonomy" id="995039"/>
    <lineage>
        <taxon>Bacteria</taxon>
        <taxon>Bacillati</taxon>
        <taxon>Actinomycetota</taxon>
        <taxon>Actinomycetes</taxon>
        <taxon>Micrococcales</taxon>
        <taxon>Microbacteriaceae</taxon>
        <taxon>Cryobacterium</taxon>
    </lineage>
</organism>
<name>A0A3A5MG27_9MICO</name>
<dbReference type="EMBL" id="QZVS01000085">
    <property type="protein sequence ID" value="RJT88065.1"/>
    <property type="molecule type" value="Genomic_DNA"/>
</dbReference>
<protein>
    <submittedName>
        <fullName evidence="1">Uncharacterized protein</fullName>
    </submittedName>
</protein>
<dbReference type="AlphaFoldDB" id="A0A3A5MG27"/>
<gene>
    <name evidence="1" type="ORF">D6T64_11795</name>
</gene>
<reference evidence="1 2" key="1">
    <citation type="submission" date="2018-09" db="EMBL/GenBank/DDBJ databases">
        <title>Novel species of Cryobacterium.</title>
        <authorList>
            <person name="Liu Q."/>
            <person name="Xin Y.-H."/>
        </authorList>
    </citation>
    <scope>NUCLEOTIDE SEQUENCE [LARGE SCALE GENOMIC DNA]</scope>
    <source>
        <strain evidence="1 2">Hh39</strain>
    </source>
</reference>
<comment type="caution">
    <text evidence="1">The sequence shown here is derived from an EMBL/GenBank/DDBJ whole genome shotgun (WGS) entry which is preliminary data.</text>
</comment>
<dbReference type="RefSeq" id="WP_119974874.1">
    <property type="nucleotide sequence ID" value="NZ_JBHSQA010000012.1"/>
</dbReference>
<dbReference type="Proteomes" id="UP000272015">
    <property type="component" value="Unassembled WGS sequence"/>
</dbReference>
<evidence type="ECO:0000313" key="1">
    <source>
        <dbReference type="EMBL" id="RJT88065.1"/>
    </source>
</evidence>
<dbReference type="OrthoDB" id="9255839at2"/>
<evidence type="ECO:0000313" key="2">
    <source>
        <dbReference type="Proteomes" id="UP000272015"/>
    </source>
</evidence>
<keyword evidence="2" id="KW-1185">Reference proteome</keyword>